<evidence type="ECO:0000256" key="2">
    <source>
        <dbReference type="ARBA" id="ARBA00005810"/>
    </source>
</evidence>
<dbReference type="Gene3D" id="3.30.70.560">
    <property type="entry name" value="7,8-Dihydro-6-hydroxymethylpterin-pyrophosphokinase HPPK"/>
    <property type="match status" value="1"/>
</dbReference>
<evidence type="ECO:0000256" key="1">
    <source>
        <dbReference type="ARBA" id="ARBA00005051"/>
    </source>
</evidence>
<dbReference type="PANTHER" id="PTHR43071:SF1">
    <property type="entry name" value="2-AMINO-4-HYDROXY-6-HYDROXYMETHYLDIHYDROPTERIDINE PYROPHOSPHOKINASE"/>
    <property type="match status" value="1"/>
</dbReference>
<keyword evidence="8" id="KW-0067">ATP-binding</keyword>
<comment type="similarity">
    <text evidence="2">Belongs to the HPPK family.</text>
</comment>
<dbReference type="PANTHER" id="PTHR43071">
    <property type="entry name" value="2-AMINO-4-HYDROXY-6-HYDROXYMETHYLDIHYDROPTERIDINE PYROPHOSPHOKINASE"/>
    <property type="match status" value="1"/>
</dbReference>
<keyword evidence="15" id="KW-1185">Reference proteome</keyword>
<accession>A0ABW6BLR3</accession>
<name>A0ABW6BLR3_9SPHI</name>
<evidence type="ECO:0000256" key="7">
    <source>
        <dbReference type="ARBA" id="ARBA00022777"/>
    </source>
</evidence>
<dbReference type="PROSITE" id="PS00794">
    <property type="entry name" value="HPPK"/>
    <property type="match status" value="1"/>
</dbReference>
<evidence type="ECO:0000256" key="4">
    <source>
        <dbReference type="ARBA" id="ARBA00016218"/>
    </source>
</evidence>
<proteinExistence type="inferred from homology"/>
<dbReference type="EC" id="2.7.6.3" evidence="3"/>
<evidence type="ECO:0000256" key="8">
    <source>
        <dbReference type="ARBA" id="ARBA00022840"/>
    </source>
</evidence>
<dbReference type="Pfam" id="PF01288">
    <property type="entry name" value="HPPK"/>
    <property type="match status" value="1"/>
</dbReference>
<dbReference type="InterPro" id="IPR035907">
    <property type="entry name" value="Hppk_sf"/>
</dbReference>
<dbReference type="NCBIfam" id="TIGR01498">
    <property type="entry name" value="folK"/>
    <property type="match status" value="1"/>
</dbReference>
<dbReference type="SUPFAM" id="SSF55083">
    <property type="entry name" value="6-hydroxymethyl-7,8-dihydropterin pyrophosphokinase, HPPK"/>
    <property type="match status" value="1"/>
</dbReference>
<evidence type="ECO:0000313" key="15">
    <source>
        <dbReference type="Proteomes" id="UP001597525"/>
    </source>
</evidence>
<evidence type="ECO:0000256" key="9">
    <source>
        <dbReference type="ARBA" id="ARBA00022909"/>
    </source>
</evidence>
<keyword evidence="6" id="KW-0547">Nucleotide-binding</keyword>
<keyword evidence="5 14" id="KW-0808">Transferase</keyword>
<evidence type="ECO:0000256" key="12">
    <source>
        <dbReference type="ARBA" id="ARBA00033413"/>
    </source>
</evidence>
<protein>
    <recommendedName>
        <fullName evidence="4">2-amino-4-hydroxy-6-hydroxymethyldihydropteridine pyrophosphokinase</fullName>
        <ecNumber evidence="3">2.7.6.3</ecNumber>
    </recommendedName>
    <alternativeName>
        <fullName evidence="11">6-hydroxymethyl-7,8-dihydropterin pyrophosphokinase</fullName>
    </alternativeName>
    <alternativeName>
        <fullName evidence="12">7,8-dihydro-6-hydroxymethylpterin-pyrophosphokinase</fullName>
    </alternativeName>
</protein>
<gene>
    <name evidence="14" type="primary">folK</name>
    <name evidence="14" type="ORF">ACFS7Y_19895</name>
</gene>
<comment type="pathway">
    <text evidence="1">Cofactor biosynthesis; tetrahydrofolate biosynthesis; 2-amino-4-hydroxy-6-hydroxymethyl-7,8-dihydropteridine diphosphate from 7,8-dihydroneopterin triphosphate: step 4/4.</text>
</comment>
<evidence type="ECO:0000259" key="13">
    <source>
        <dbReference type="PROSITE" id="PS00794"/>
    </source>
</evidence>
<dbReference type="Proteomes" id="UP001597525">
    <property type="component" value="Unassembled WGS sequence"/>
</dbReference>
<dbReference type="InterPro" id="IPR000550">
    <property type="entry name" value="Hppk"/>
</dbReference>
<evidence type="ECO:0000256" key="5">
    <source>
        <dbReference type="ARBA" id="ARBA00022679"/>
    </source>
</evidence>
<evidence type="ECO:0000256" key="6">
    <source>
        <dbReference type="ARBA" id="ARBA00022741"/>
    </source>
</evidence>
<dbReference type="GO" id="GO:0003848">
    <property type="term" value="F:2-amino-4-hydroxy-6-hydroxymethyldihydropteridine diphosphokinase activity"/>
    <property type="evidence" value="ECO:0007669"/>
    <property type="project" value="UniProtKB-EC"/>
</dbReference>
<evidence type="ECO:0000313" key="14">
    <source>
        <dbReference type="EMBL" id="MFD2969665.1"/>
    </source>
</evidence>
<comment type="caution">
    <text evidence="14">The sequence shown here is derived from an EMBL/GenBank/DDBJ whole genome shotgun (WGS) entry which is preliminary data.</text>
</comment>
<dbReference type="EMBL" id="JBHUPB010000014">
    <property type="protein sequence ID" value="MFD2969665.1"/>
    <property type="molecule type" value="Genomic_DNA"/>
</dbReference>
<evidence type="ECO:0000256" key="10">
    <source>
        <dbReference type="ARBA" id="ARBA00029409"/>
    </source>
</evidence>
<dbReference type="CDD" id="cd00483">
    <property type="entry name" value="HPPK"/>
    <property type="match status" value="1"/>
</dbReference>
<keyword evidence="7" id="KW-0418">Kinase</keyword>
<dbReference type="RefSeq" id="WP_320185498.1">
    <property type="nucleotide sequence ID" value="NZ_CP138332.1"/>
</dbReference>
<comment type="function">
    <text evidence="10">Catalyzes the transfer of pyrophosphate from adenosine triphosphate (ATP) to 6-hydroxymethyl-7,8-dihydropterin, an enzymatic step in folate biosynthesis pathway.</text>
</comment>
<feature type="domain" description="7,8-dihydro-6-hydroxymethylpterin-pyrophosphokinase" evidence="13">
    <location>
        <begin position="87"/>
        <end position="98"/>
    </location>
</feature>
<organism evidence="14 15">
    <name type="scientific">Sphingobacterium bambusae</name>
    <dbReference type="NCBI Taxonomy" id="662858"/>
    <lineage>
        <taxon>Bacteria</taxon>
        <taxon>Pseudomonadati</taxon>
        <taxon>Bacteroidota</taxon>
        <taxon>Sphingobacteriia</taxon>
        <taxon>Sphingobacteriales</taxon>
        <taxon>Sphingobacteriaceae</taxon>
        <taxon>Sphingobacterium</taxon>
    </lineage>
</organism>
<reference evidence="15" key="1">
    <citation type="journal article" date="2019" name="Int. J. Syst. Evol. Microbiol.">
        <title>The Global Catalogue of Microorganisms (GCM) 10K type strain sequencing project: providing services to taxonomists for standard genome sequencing and annotation.</title>
        <authorList>
            <consortium name="The Broad Institute Genomics Platform"/>
            <consortium name="The Broad Institute Genome Sequencing Center for Infectious Disease"/>
            <person name="Wu L."/>
            <person name="Ma J."/>
        </authorList>
    </citation>
    <scope>NUCLEOTIDE SEQUENCE [LARGE SCALE GENOMIC DNA]</scope>
    <source>
        <strain evidence="15">KCTC 22814</strain>
    </source>
</reference>
<evidence type="ECO:0000256" key="11">
    <source>
        <dbReference type="ARBA" id="ARBA00029766"/>
    </source>
</evidence>
<sequence length="163" mass="18370">MNDVFFLLGANLGEPLAQLRDAATALEKRVGTIKKTSSVYASAAWGVEDQPPFLNQVLLISTPLSARKVLQEIQQIENDLGRVRLQKWGARIIDIDILYYNNEVVDEEDLRIPHPYIGQRRFTLLPLVEIAPNYVHPTGQVTNQELLQSCEDHLPVQLLSAIE</sequence>
<keyword evidence="9" id="KW-0289">Folate biosynthesis</keyword>
<evidence type="ECO:0000256" key="3">
    <source>
        <dbReference type="ARBA" id="ARBA00013253"/>
    </source>
</evidence>